<dbReference type="InterPro" id="IPR000713">
    <property type="entry name" value="Mur_ligase_N"/>
</dbReference>
<feature type="short sequence motif" description="Meso-diaminopimelate recognition motif" evidence="13">
    <location>
        <begin position="410"/>
        <end position="413"/>
    </location>
</feature>
<feature type="binding site" evidence="13">
    <location>
        <position position="186"/>
    </location>
    <ligand>
        <name>UDP-N-acetyl-alpha-D-muramoyl-L-alanyl-D-glutamate</name>
        <dbReference type="ChEBI" id="CHEBI:83900"/>
    </ligand>
</feature>
<evidence type="ECO:0000256" key="8">
    <source>
        <dbReference type="ARBA" id="ARBA00066633"/>
    </source>
</evidence>
<feature type="binding site" evidence="13">
    <location>
        <begin position="153"/>
        <end position="154"/>
    </location>
    <ligand>
        <name>UDP-N-acetyl-alpha-D-muramoyl-L-alanyl-D-glutamate</name>
        <dbReference type="ChEBI" id="CHEBI:83900"/>
    </ligand>
</feature>
<dbReference type="NCBIfam" id="NF001126">
    <property type="entry name" value="PRK00139.1-4"/>
    <property type="match status" value="1"/>
</dbReference>
<dbReference type="RefSeq" id="WP_146683536.1">
    <property type="nucleotide sequence ID" value="NZ_CP019646.1"/>
</dbReference>
<keyword evidence="19" id="KW-1185">Reference proteome</keyword>
<evidence type="ECO:0000256" key="14">
    <source>
        <dbReference type="RuleBase" id="RU004135"/>
    </source>
</evidence>
<organism evidence="18 19">
    <name type="scientific">Limihaloglobus sulfuriphilus</name>
    <dbReference type="NCBI Taxonomy" id="1851148"/>
    <lineage>
        <taxon>Bacteria</taxon>
        <taxon>Pseudomonadati</taxon>
        <taxon>Planctomycetota</taxon>
        <taxon>Phycisphaerae</taxon>
        <taxon>Sedimentisphaerales</taxon>
        <taxon>Sedimentisphaeraceae</taxon>
        <taxon>Limihaloglobus</taxon>
    </lineage>
</organism>
<keyword evidence="13" id="KW-0963">Cytoplasm</keyword>
<evidence type="ECO:0000256" key="2">
    <source>
        <dbReference type="ARBA" id="ARBA00022618"/>
    </source>
</evidence>
<dbReference type="GO" id="GO:0051301">
    <property type="term" value="P:cell division"/>
    <property type="evidence" value="ECO:0007669"/>
    <property type="project" value="UniProtKB-KW"/>
</dbReference>
<dbReference type="NCBIfam" id="NF001124">
    <property type="entry name" value="PRK00139.1-2"/>
    <property type="match status" value="1"/>
</dbReference>
<dbReference type="OrthoDB" id="9800958at2"/>
<evidence type="ECO:0000259" key="17">
    <source>
        <dbReference type="Pfam" id="PF08245"/>
    </source>
</evidence>
<evidence type="ECO:0000313" key="18">
    <source>
        <dbReference type="EMBL" id="AQQ71352.1"/>
    </source>
</evidence>
<comment type="catalytic activity">
    <reaction evidence="7 13">
        <text>UDP-N-acetyl-alpha-D-muramoyl-L-alanyl-D-glutamate + meso-2,6-diaminopimelate + ATP = UDP-N-acetyl-alpha-D-muramoyl-L-alanyl-gamma-D-glutamyl-meso-2,6-diaminopimelate + ADP + phosphate + H(+)</text>
        <dbReference type="Rhea" id="RHEA:23676"/>
        <dbReference type="ChEBI" id="CHEBI:15378"/>
        <dbReference type="ChEBI" id="CHEBI:30616"/>
        <dbReference type="ChEBI" id="CHEBI:43474"/>
        <dbReference type="ChEBI" id="CHEBI:57791"/>
        <dbReference type="ChEBI" id="CHEBI:83900"/>
        <dbReference type="ChEBI" id="CHEBI:83905"/>
        <dbReference type="ChEBI" id="CHEBI:456216"/>
        <dbReference type="EC" id="6.3.2.13"/>
    </reaction>
</comment>
<evidence type="ECO:0000256" key="4">
    <source>
        <dbReference type="ARBA" id="ARBA00022984"/>
    </source>
</evidence>
<dbReference type="GO" id="GO:0000287">
    <property type="term" value="F:magnesium ion binding"/>
    <property type="evidence" value="ECO:0007669"/>
    <property type="project" value="UniProtKB-UniRule"/>
</dbReference>
<dbReference type="InterPro" id="IPR005761">
    <property type="entry name" value="UDP-N-AcMur-Glu-dNH2Pim_ligase"/>
</dbReference>
<dbReference type="InterPro" id="IPR036565">
    <property type="entry name" value="Mur-like_cat_sf"/>
</dbReference>
<dbReference type="Pfam" id="PF02875">
    <property type="entry name" value="Mur_ligase_C"/>
    <property type="match status" value="1"/>
</dbReference>
<feature type="domain" description="Mur ligase central" evidence="17">
    <location>
        <begin position="107"/>
        <end position="314"/>
    </location>
</feature>
<evidence type="ECO:0000256" key="13">
    <source>
        <dbReference type="HAMAP-Rule" id="MF_00208"/>
    </source>
</evidence>
<dbReference type="GO" id="GO:0008360">
    <property type="term" value="P:regulation of cell shape"/>
    <property type="evidence" value="ECO:0007669"/>
    <property type="project" value="UniProtKB-KW"/>
</dbReference>
<comment type="pathway">
    <text evidence="13 14">Cell wall biogenesis; peptidoglycan biosynthesis.</text>
</comment>
<feature type="binding site" evidence="13">
    <location>
        <position position="462"/>
    </location>
    <ligand>
        <name>meso-2,6-diaminopimelate</name>
        <dbReference type="ChEBI" id="CHEBI:57791"/>
    </ligand>
</feature>
<dbReference type="EMBL" id="CP019646">
    <property type="protein sequence ID" value="AQQ71352.1"/>
    <property type="molecule type" value="Genomic_DNA"/>
</dbReference>
<keyword evidence="13" id="KW-0460">Magnesium</keyword>
<dbReference type="Gene3D" id="3.90.190.20">
    <property type="entry name" value="Mur ligase, C-terminal domain"/>
    <property type="match status" value="1"/>
</dbReference>
<evidence type="ECO:0000259" key="15">
    <source>
        <dbReference type="Pfam" id="PF01225"/>
    </source>
</evidence>
<evidence type="ECO:0000259" key="16">
    <source>
        <dbReference type="Pfam" id="PF02875"/>
    </source>
</evidence>
<feature type="binding site" evidence="13">
    <location>
        <begin position="109"/>
        <end position="115"/>
    </location>
    <ligand>
        <name>ATP</name>
        <dbReference type="ChEBI" id="CHEBI:30616"/>
    </ligand>
</feature>
<evidence type="ECO:0000256" key="3">
    <source>
        <dbReference type="ARBA" id="ARBA00022960"/>
    </source>
</evidence>
<evidence type="ECO:0000313" key="19">
    <source>
        <dbReference type="Proteomes" id="UP000188181"/>
    </source>
</evidence>
<comment type="subcellular location">
    <subcellularLocation>
        <location evidence="13 14">Cytoplasm</location>
    </subcellularLocation>
</comment>
<keyword evidence="4 13" id="KW-0573">Peptidoglycan synthesis</keyword>
<feature type="domain" description="Mur ligase C-terminal" evidence="16">
    <location>
        <begin position="337"/>
        <end position="464"/>
    </location>
</feature>
<gene>
    <name evidence="13 18" type="primary">murE</name>
    <name evidence="18" type="ORF">SMSP2_01725</name>
</gene>
<dbReference type="SUPFAM" id="SSF53244">
    <property type="entry name" value="MurD-like peptide ligases, peptide-binding domain"/>
    <property type="match status" value="1"/>
</dbReference>
<dbReference type="STRING" id="1851148.SMSP2_01725"/>
<keyword evidence="13 18" id="KW-0436">Ligase</keyword>
<proteinExistence type="inferred from homology"/>
<keyword evidence="3 13" id="KW-0133">Cell shape</keyword>
<feature type="binding site" evidence="13">
    <location>
        <position position="466"/>
    </location>
    <ligand>
        <name>meso-2,6-diaminopimelate</name>
        <dbReference type="ChEBI" id="CHEBI:57791"/>
    </ligand>
</feature>
<evidence type="ECO:0000256" key="12">
    <source>
        <dbReference type="ARBA" id="ARBA00081560"/>
    </source>
</evidence>
<dbReference type="KEGG" id="pbas:SMSP2_01725"/>
<dbReference type="UniPathway" id="UPA00219"/>
<dbReference type="Pfam" id="PF08245">
    <property type="entry name" value="Mur_ligase_M"/>
    <property type="match status" value="1"/>
</dbReference>
<dbReference type="NCBIfam" id="TIGR01085">
    <property type="entry name" value="murE"/>
    <property type="match status" value="1"/>
</dbReference>
<dbReference type="InterPro" id="IPR004101">
    <property type="entry name" value="Mur_ligase_C"/>
</dbReference>
<keyword evidence="13" id="KW-0067">ATP-binding</keyword>
<dbReference type="FunFam" id="3.90.190.20:FF:000006">
    <property type="entry name" value="UDP-N-acetylmuramoyl-L-alanyl-D-glutamate--2,6-diaminopimelate ligase"/>
    <property type="match status" value="1"/>
</dbReference>
<comment type="similarity">
    <text evidence="1 13">Belongs to the MurCDEF family. MurE subfamily.</text>
</comment>
<evidence type="ECO:0000256" key="11">
    <source>
        <dbReference type="ARBA" id="ARBA00076158"/>
    </source>
</evidence>
<dbReference type="AlphaFoldDB" id="A0A1Q2MGF2"/>
<comment type="PTM">
    <text evidence="13">Carboxylation is probably crucial for Mg(2+) binding and, consequently, for the gamma-phosphate positioning of ATP.</text>
</comment>
<dbReference type="Proteomes" id="UP000188181">
    <property type="component" value="Chromosome"/>
</dbReference>
<keyword evidence="5 13" id="KW-0131">Cell cycle</keyword>
<feature type="domain" description="Mur ligase N-terminal catalytic" evidence="15">
    <location>
        <begin position="18"/>
        <end position="95"/>
    </location>
</feature>
<dbReference type="HAMAP" id="MF_00208">
    <property type="entry name" value="MurE"/>
    <property type="match status" value="1"/>
</dbReference>
<comment type="function">
    <text evidence="13">Catalyzes the addition of meso-diaminopimelic acid to the nucleotide precursor UDP-N-acetylmuramoyl-L-alanyl-D-glutamate (UMAG) in the biosynthesis of bacterial cell-wall peptidoglycan.</text>
</comment>
<dbReference type="PANTHER" id="PTHR23135:SF4">
    <property type="entry name" value="UDP-N-ACETYLMURAMOYL-L-ALANYL-D-GLUTAMATE--2,6-DIAMINOPIMELATE LIGASE MURE HOMOLOG, CHLOROPLASTIC"/>
    <property type="match status" value="1"/>
</dbReference>
<evidence type="ECO:0000256" key="7">
    <source>
        <dbReference type="ARBA" id="ARBA00050251"/>
    </source>
</evidence>
<dbReference type="Gene3D" id="3.40.1190.10">
    <property type="entry name" value="Mur-like, catalytic domain"/>
    <property type="match status" value="1"/>
</dbReference>
<dbReference type="EC" id="6.3.2.13" evidence="8 13"/>
<dbReference type="PANTHER" id="PTHR23135">
    <property type="entry name" value="MUR LIGASE FAMILY MEMBER"/>
    <property type="match status" value="1"/>
</dbReference>
<dbReference type="GO" id="GO:0009252">
    <property type="term" value="P:peptidoglycan biosynthetic process"/>
    <property type="evidence" value="ECO:0007669"/>
    <property type="project" value="UniProtKB-UniRule"/>
</dbReference>
<comment type="cofactor">
    <cofactor evidence="13">
        <name>Mg(2+)</name>
        <dbReference type="ChEBI" id="CHEBI:18420"/>
    </cofactor>
</comment>
<feature type="binding site" evidence="13">
    <location>
        <position position="22"/>
    </location>
    <ligand>
        <name>UDP-N-acetyl-alpha-D-muramoyl-L-alanyl-D-glutamate</name>
        <dbReference type="ChEBI" id="CHEBI:83900"/>
    </ligand>
</feature>
<feature type="binding site" evidence="13">
    <location>
        <position position="180"/>
    </location>
    <ligand>
        <name>UDP-N-acetyl-alpha-D-muramoyl-L-alanyl-D-glutamate</name>
        <dbReference type="ChEBI" id="CHEBI:83900"/>
    </ligand>
</feature>
<evidence type="ECO:0000256" key="10">
    <source>
        <dbReference type="ARBA" id="ARBA00075482"/>
    </source>
</evidence>
<keyword evidence="13" id="KW-0547">Nucleotide-binding</keyword>
<feature type="binding site" evidence="13">
    <location>
        <begin position="410"/>
        <end position="413"/>
    </location>
    <ligand>
        <name>meso-2,6-diaminopimelate</name>
        <dbReference type="ChEBI" id="CHEBI:57791"/>
    </ligand>
</feature>
<dbReference type="InterPro" id="IPR035911">
    <property type="entry name" value="MurE/MurF_N"/>
</dbReference>
<dbReference type="SUPFAM" id="SSF53623">
    <property type="entry name" value="MurD-like peptide ligases, catalytic domain"/>
    <property type="match status" value="1"/>
</dbReference>
<evidence type="ECO:0000256" key="5">
    <source>
        <dbReference type="ARBA" id="ARBA00023306"/>
    </source>
</evidence>
<dbReference type="Gene3D" id="3.40.1390.10">
    <property type="entry name" value="MurE/MurF, N-terminal domain"/>
    <property type="match status" value="1"/>
</dbReference>
<evidence type="ECO:0000256" key="6">
    <source>
        <dbReference type="ARBA" id="ARBA00023316"/>
    </source>
</evidence>
<keyword evidence="2 13" id="KW-0132">Cell division</keyword>
<dbReference type="Pfam" id="PF01225">
    <property type="entry name" value="Mur_ligase"/>
    <property type="match status" value="1"/>
</dbReference>
<name>A0A1Q2MGF2_9BACT</name>
<evidence type="ECO:0000256" key="1">
    <source>
        <dbReference type="ARBA" id="ARBA00005898"/>
    </source>
</evidence>
<reference evidence="19" key="1">
    <citation type="submission" date="2017-02" db="EMBL/GenBank/DDBJ databases">
        <title>Comparative genomics and description of representatives of a novel lineage of planctomycetes thriving in anoxic sediments.</title>
        <authorList>
            <person name="Spring S."/>
            <person name="Bunk B."/>
            <person name="Sproer C."/>
        </authorList>
    </citation>
    <scope>NUCLEOTIDE SEQUENCE [LARGE SCALE GENOMIC DNA]</scope>
    <source>
        <strain evidence="19">SM-Chi-D1</strain>
    </source>
</reference>
<dbReference type="GO" id="GO:0005524">
    <property type="term" value="F:ATP binding"/>
    <property type="evidence" value="ECO:0007669"/>
    <property type="project" value="UniProtKB-UniRule"/>
</dbReference>
<dbReference type="GO" id="GO:0008765">
    <property type="term" value="F:UDP-N-acetylmuramoylalanyl-D-glutamate-2,6-diaminopimelate ligase activity"/>
    <property type="evidence" value="ECO:0007669"/>
    <property type="project" value="UniProtKB-UniRule"/>
</dbReference>
<dbReference type="InterPro" id="IPR036615">
    <property type="entry name" value="Mur_ligase_C_dom_sf"/>
</dbReference>
<accession>A0A1Q2MGF2</accession>
<evidence type="ECO:0000256" key="9">
    <source>
        <dbReference type="ARBA" id="ARBA00072883"/>
    </source>
</evidence>
<sequence length="491" mass="52355">MKYEDILELLLREISPEVTADSRNISPGSIFVAIPGTQFDGHRFIEQAVSAGAEYVVHSEALTESQEQLLAAKSCSPVKVDDTSIALGRMAQAAYGNPAEKLTCLTVTGTNGKTTTAYIVRAVMNHAGVKCGMISTVCCDDCSAKGPSASTMTTPDQLTIARLMAEMVKNGAKAVVSESSSHAISQNRIAGIDFAAAAFTNLTGDHLDYHKTMKNYLAAKSRLFENLSGGAAAVLNAESAESKYIARRTPAKIIQYSTAGDLLAESYESILAENIQLLPDRTSYTISICGESFPIDTPLTGRHNVSNQLAAAGLCLGAGLSPAQIAAGLQTISIVPGRLERVDAGQDFTVLVDYAHTDDALKNVLVSLKRLPHNRLIVVFGCGGDRDRSKRPRMAAAAAEYADVVIVTSDNPRSEDPLAIIEDIKPGLGTKSENALIEPDRKTAIKTAVQTALAGDIILIAGKGHETYQVIGDDTIHFDDRETARQFLEEL</sequence>
<feature type="modified residue" description="N6-carboxylysine" evidence="13">
    <location>
        <position position="220"/>
    </location>
</feature>
<feature type="binding site" evidence="13">
    <location>
        <position position="386"/>
    </location>
    <ligand>
        <name>meso-2,6-diaminopimelate</name>
        <dbReference type="ChEBI" id="CHEBI:57791"/>
    </ligand>
</feature>
<dbReference type="SUPFAM" id="SSF63418">
    <property type="entry name" value="MurE/MurF N-terminal domain"/>
    <property type="match status" value="1"/>
</dbReference>
<keyword evidence="6 13" id="KW-0961">Cell wall biogenesis/degradation</keyword>
<protein>
    <recommendedName>
        <fullName evidence="9 13">UDP-N-acetylmuramoyl-L-alanyl-D-glutamate--2,6-diaminopimelate ligase</fullName>
        <ecNumber evidence="8 13">6.3.2.13</ecNumber>
    </recommendedName>
    <alternativeName>
        <fullName evidence="10 13">Meso-A2pm-adding enzyme</fullName>
    </alternativeName>
    <alternativeName>
        <fullName evidence="11 13">Meso-diaminopimelate-adding enzyme</fullName>
    </alternativeName>
    <alternativeName>
        <fullName evidence="12 13">UDP-MurNAc-L-Ala-D-Glu:meso-diaminopimelate ligase</fullName>
    </alternativeName>
    <alternativeName>
        <fullName evidence="13">UDP-MurNAc-tripeptide synthetase</fullName>
    </alternativeName>
    <alternativeName>
        <fullName evidence="13">UDP-N-acetylmuramyl-tripeptide synthetase</fullName>
    </alternativeName>
</protein>
<dbReference type="GO" id="GO:0005737">
    <property type="term" value="C:cytoplasm"/>
    <property type="evidence" value="ECO:0007669"/>
    <property type="project" value="UniProtKB-SubCell"/>
</dbReference>
<feature type="binding site" evidence="13">
    <location>
        <position position="188"/>
    </location>
    <ligand>
        <name>UDP-N-acetyl-alpha-D-muramoyl-L-alanyl-D-glutamate</name>
        <dbReference type="ChEBI" id="CHEBI:83900"/>
    </ligand>
</feature>
<dbReference type="GO" id="GO:0071555">
    <property type="term" value="P:cell wall organization"/>
    <property type="evidence" value="ECO:0007669"/>
    <property type="project" value="UniProtKB-KW"/>
</dbReference>
<comment type="caution">
    <text evidence="13">Lacks conserved residue(s) required for the propagation of feature annotation.</text>
</comment>
<dbReference type="InterPro" id="IPR013221">
    <property type="entry name" value="Mur_ligase_cen"/>
</dbReference>